<evidence type="ECO:0000313" key="3">
    <source>
        <dbReference type="EMBL" id="MPC54847.1"/>
    </source>
</evidence>
<dbReference type="Proteomes" id="UP000324222">
    <property type="component" value="Unassembled WGS sequence"/>
</dbReference>
<feature type="compositionally biased region" description="Polar residues" evidence="1">
    <location>
        <begin position="25"/>
        <end position="34"/>
    </location>
</feature>
<keyword evidence="2" id="KW-0732">Signal</keyword>
<dbReference type="EMBL" id="VSRR010012684">
    <property type="protein sequence ID" value="MPC54847.1"/>
    <property type="molecule type" value="Genomic_DNA"/>
</dbReference>
<evidence type="ECO:0000313" key="4">
    <source>
        <dbReference type="Proteomes" id="UP000324222"/>
    </source>
</evidence>
<proteinExistence type="predicted"/>
<sequence length="85" mass="9252">MVAVMRLSVWCGSWWRGSWGEDTGTGRTEVSSVTSSHPLQPCPPSPPAINSHALISFPSCHSPLIISSLSLLILSCNTKKHKYCK</sequence>
<dbReference type="AlphaFoldDB" id="A0A5B7GC35"/>
<feature type="signal peptide" evidence="2">
    <location>
        <begin position="1"/>
        <end position="20"/>
    </location>
</feature>
<evidence type="ECO:0000256" key="2">
    <source>
        <dbReference type="SAM" id="SignalP"/>
    </source>
</evidence>
<evidence type="ECO:0000256" key="1">
    <source>
        <dbReference type="SAM" id="MobiDB-lite"/>
    </source>
</evidence>
<evidence type="ECO:0008006" key="5">
    <source>
        <dbReference type="Google" id="ProtNLM"/>
    </source>
</evidence>
<protein>
    <recommendedName>
        <fullName evidence="5">Secreted protein</fullName>
    </recommendedName>
</protein>
<reference evidence="3 4" key="1">
    <citation type="submission" date="2019-05" db="EMBL/GenBank/DDBJ databases">
        <title>Another draft genome of Portunus trituberculatus and its Hox gene families provides insights of decapod evolution.</title>
        <authorList>
            <person name="Jeong J.-H."/>
            <person name="Song I."/>
            <person name="Kim S."/>
            <person name="Choi T."/>
            <person name="Kim D."/>
            <person name="Ryu S."/>
            <person name="Kim W."/>
        </authorList>
    </citation>
    <scope>NUCLEOTIDE SEQUENCE [LARGE SCALE GENOMIC DNA]</scope>
    <source>
        <tissue evidence="3">Muscle</tissue>
    </source>
</reference>
<organism evidence="3 4">
    <name type="scientific">Portunus trituberculatus</name>
    <name type="common">Swimming crab</name>
    <name type="synonym">Neptunus trituberculatus</name>
    <dbReference type="NCBI Taxonomy" id="210409"/>
    <lineage>
        <taxon>Eukaryota</taxon>
        <taxon>Metazoa</taxon>
        <taxon>Ecdysozoa</taxon>
        <taxon>Arthropoda</taxon>
        <taxon>Crustacea</taxon>
        <taxon>Multicrustacea</taxon>
        <taxon>Malacostraca</taxon>
        <taxon>Eumalacostraca</taxon>
        <taxon>Eucarida</taxon>
        <taxon>Decapoda</taxon>
        <taxon>Pleocyemata</taxon>
        <taxon>Brachyura</taxon>
        <taxon>Eubrachyura</taxon>
        <taxon>Portunoidea</taxon>
        <taxon>Portunidae</taxon>
        <taxon>Portuninae</taxon>
        <taxon>Portunus</taxon>
    </lineage>
</organism>
<keyword evidence="4" id="KW-1185">Reference proteome</keyword>
<feature type="region of interest" description="Disordered" evidence="1">
    <location>
        <begin position="19"/>
        <end position="42"/>
    </location>
</feature>
<name>A0A5B7GC35_PORTR</name>
<gene>
    <name evidence="3" type="ORF">E2C01_048776</name>
</gene>
<accession>A0A5B7GC35</accession>
<comment type="caution">
    <text evidence="3">The sequence shown here is derived from an EMBL/GenBank/DDBJ whole genome shotgun (WGS) entry which is preliminary data.</text>
</comment>
<feature type="chain" id="PRO_5023148563" description="Secreted protein" evidence="2">
    <location>
        <begin position="21"/>
        <end position="85"/>
    </location>
</feature>